<evidence type="ECO:0000313" key="2">
    <source>
        <dbReference type="EMBL" id="GAE49127.1"/>
    </source>
</evidence>
<feature type="non-terminal residue" evidence="2">
    <location>
        <position position="1"/>
    </location>
</feature>
<reference evidence="2 3" key="1">
    <citation type="submission" date="2014-01" db="EMBL/GenBank/DDBJ databases">
        <title>Genome sequence and analysis of Xanthomonas arboricola pv. pruni.</title>
        <authorList>
            <person name="Fujikawa T."/>
            <person name="Nakazono-Nagaoka E."/>
        </authorList>
    </citation>
    <scope>NUCLEOTIDE SEQUENCE [LARGE SCALE GENOMIC DNA]</scope>
    <source>
        <strain evidence="3">MAFF 311562</strain>
    </source>
</reference>
<dbReference type="EMBL" id="BAVB01000103">
    <property type="protein sequence ID" value="GAE49127.1"/>
    <property type="molecule type" value="Genomic_DNA"/>
</dbReference>
<dbReference type="AlphaFoldDB" id="W4RYB8"/>
<organism evidence="2 3">
    <name type="scientific">Xanthomonas arboricola pv. pruni str. MAFF 311562</name>
    <dbReference type="NCBI Taxonomy" id="1414836"/>
    <lineage>
        <taxon>Bacteria</taxon>
        <taxon>Pseudomonadati</taxon>
        <taxon>Pseudomonadota</taxon>
        <taxon>Gammaproteobacteria</taxon>
        <taxon>Lysobacterales</taxon>
        <taxon>Lysobacteraceae</taxon>
        <taxon>Xanthomonas</taxon>
    </lineage>
</organism>
<feature type="region of interest" description="Disordered" evidence="1">
    <location>
        <begin position="1"/>
        <end position="22"/>
    </location>
</feature>
<gene>
    <name evidence="2" type="ORF">XPU_0659</name>
</gene>
<comment type="caution">
    <text evidence="2">The sequence shown here is derived from an EMBL/GenBank/DDBJ whole genome shotgun (WGS) entry which is preliminary data.</text>
</comment>
<protein>
    <submittedName>
        <fullName evidence="2">Uncharacterized protein</fullName>
    </submittedName>
</protein>
<accession>W4RYB8</accession>
<proteinExistence type="predicted"/>
<evidence type="ECO:0000256" key="1">
    <source>
        <dbReference type="SAM" id="MobiDB-lite"/>
    </source>
</evidence>
<evidence type="ECO:0000313" key="3">
    <source>
        <dbReference type="Proteomes" id="UP000019143"/>
    </source>
</evidence>
<name>W4RYB8_9XANT</name>
<dbReference type="Proteomes" id="UP000019143">
    <property type="component" value="Unassembled WGS sequence"/>
</dbReference>
<sequence length="55" mass="6228">DKKFAKDYLAPNDGLPQQPRSRDLPVSVANLIQMHKAKVLASKKSPTWGLLGRWR</sequence>